<evidence type="ECO:0000313" key="2">
    <source>
        <dbReference type="EMBL" id="HBP29280.1"/>
    </source>
</evidence>
<gene>
    <name evidence="2" type="ORF">DD666_07675</name>
</gene>
<feature type="transmembrane region" description="Helical" evidence="1">
    <location>
        <begin position="304"/>
        <end position="327"/>
    </location>
</feature>
<evidence type="ECO:0000313" key="3">
    <source>
        <dbReference type="Proteomes" id="UP000264036"/>
    </source>
</evidence>
<feature type="transmembrane region" description="Helical" evidence="1">
    <location>
        <begin position="111"/>
        <end position="130"/>
    </location>
</feature>
<sequence>MIAQVIFAVLILSATLFFDSAVGFNGVVPIGVAFACFLLVVFSLERFRVNDLIAVMVMCVFACFTLALTFSYWRSDPAQYKNFTFVILGFLTFLTTKSLVYHLQSRQIARILNGILLFHIAIFLVQLALYRTTGFDLDVGKLLGGLGHRALTPDGLYRPTGVFDEPAIYAMFTSALLVCRMFYCKNKDIIFWLALACLCLTMSLVAYILAAGIFFAYGSMTVRIVCIVLGMAVVALLFSPLMSDTYVGIRAANVLSGADASTNSKSILLQDWLNTPQLWDFGFGFIGLRDWTPSYYDAMFDLSFYLSILVVLGFMSGLCVLVWFFLALVFSTRPLSDKLAILVVLLKLTALQFPMLWILMALFFSKSRNRVETDKSFAPLPSTAGQIVNR</sequence>
<keyword evidence="1" id="KW-1133">Transmembrane helix</keyword>
<feature type="transmembrane region" description="Helical" evidence="1">
    <location>
        <begin position="166"/>
        <end position="183"/>
    </location>
</feature>
<protein>
    <recommendedName>
        <fullName evidence="4">Polysaccharide polymerase</fullName>
    </recommendedName>
</protein>
<feature type="transmembrane region" description="Helical" evidence="1">
    <location>
        <begin position="85"/>
        <end position="104"/>
    </location>
</feature>
<accession>A0A356LE58</accession>
<dbReference type="Proteomes" id="UP000264036">
    <property type="component" value="Unassembled WGS sequence"/>
</dbReference>
<organism evidence="2 3">
    <name type="scientific">Advenella kashmirensis</name>
    <dbReference type="NCBI Taxonomy" id="310575"/>
    <lineage>
        <taxon>Bacteria</taxon>
        <taxon>Pseudomonadati</taxon>
        <taxon>Pseudomonadota</taxon>
        <taxon>Betaproteobacteria</taxon>
        <taxon>Burkholderiales</taxon>
        <taxon>Alcaligenaceae</taxon>
    </lineage>
</organism>
<feature type="transmembrane region" description="Helical" evidence="1">
    <location>
        <begin position="27"/>
        <end position="45"/>
    </location>
</feature>
<dbReference type="AlphaFoldDB" id="A0A356LE58"/>
<dbReference type="EMBL" id="DOEK01000018">
    <property type="protein sequence ID" value="HBP29280.1"/>
    <property type="molecule type" value="Genomic_DNA"/>
</dbReference>
<feature type="transmembrane region" description="Helical" evidence="1">
    <location>
        <begin position="52"/>
        <end position="73"/>
    </location>
</feature>
<evidence type="ECO:0008006" key="4">
    <source>
        <dbReference type="Google" id="ProtNLM"/>
    </source>
</evidence>
<evidence type="ECO:0000256" key="1">
    <source>
        <dbReference type="SAM" id="Phobius"/>
    </source>
</evidence>
<name>A0A356LE58_9BURK</name>
<keyword evidence="1" id="KW-0812">Transmembrane</keyword>
<proteinExistence type="predicted"/>
<feature type="transmembrane region" description="Helical" evidence="1">
    <location>
        <begin position="190"/>
        <end position="216"/>
    </location>
</feature>
<keyword evidence="1" id="KW-0472">Membrane</keyword>
<reference evidence="2 3" key="1">
    <citation type="journal article" date="2018" name="Nat. Biotechnol.">
        <title>A standardized bacterial taxonomy based on genome phylogeny substantially revises the tree of life.</title>
        <authorList>
            <person name="Parks D.H."/>
            <person name="Chuvochina M."/>
            <person name="Waite D.W."/>
            <person name="Rinke C."/>
            <person name="Skarshewski A."/>
            <person name="Chaumeil P.A."/>
            <person name="Hugenholtz P."/>
        </authorList>
    </citation>
    <scope>NUCLEOTIDE SEQUENCE [LARGE SCALE GENOMIC DNA]</scope>
    <source>
        <strain evidence="2">UBA10707</strain>
    </source>
</reference>
<feature type="transmembrane region" description="Helical" evidence="1">
    <location>
        <begin position="222"/>
        <end position="241"/>
    </location>
</feature>
<feature type="transmembrane region" description="Helical" evidence="1">
    <location>
        <begin position="339"/>
        <end position="364"/>
    </location>
</feature>
<comment type="caution">
    <text evidence="2">The sequence shown here is derived from an EMBL/GenBank/DDBJ whole genome shotgun (WGS) entry which is preliminary data.</text>
</comment>